<dbReference type="Gramene" id="ESW07098">
    <property type="protein sequence ID" value="ESW07098"/>
    <property type="gene ID" value="PHAVU_010G101400g"/>
</dbReference>
<reference evidence="3" key="1">
    <citation type="journal article" date="2014" name="Nat. Genet.">
        <title>A reference genome for common bean and genome-wide analysis of dual domestications.</title>
        <authorList>
            <person name="Schmutz J."/>
            <person name="McClean P.E."/>
            <person name="Mamidi S."/>
            <person name="Wu G.A."/>
            <person name="Cannon S.B."/>
            <person name="Grimwood J."/>
            <person name="Jenkins J."/>
            <person name="Shu S."/>
            <person name="Song Q."/>
            <person name="Chavarro C."/>
            <person name="Torres-Torres M."/>
            <person name="Geffroy V."/>
            <person name="Moghaddam S.M."/>
            <person name="Gao D."/>
            <person name="Abernathy B."/>
            <person name="Barry K."/>
            <person name="Blair M."/>
            <person name="Brick M.A."/>
            <person name="Chovatia M."/>
            <person name="Gepts P."/>
            <person name="Goodstein D.M."/>
            <person name="Gonzales M."/>
            <person name="Hellsten U."/>
            <person name="Hyten D.L."/>
            <person name="Jia G."/>
            <person name="Kelly J.D."/>
            <person name="Kudrna D."/>
            <person name="Lee R."/>
            <person name="Richard M.M."/>
            <person name="Miklas P.N."/>
            <person name="Osorno J.M."/>
            <person name="Rodrigues J."/>
            <person name="Thareau V."/>
            <person name="Urrea C.A."/>
            <person name="Wang M."/>
            <person name="Yu Y."/>
            <person name="Zhang M."/>
            <person name="Wing R.A."/>
            <person name="Cregan P.B."/>
            <person name="Rokhsar D.S."/>
            <person name="Jackson S.A."/>
        </authorList>
    </citation>
    <scope>NUCLEOTIDE SEQUENCE [LARGE SCALE GENOMIC DNA]</scope>
    <source>
        <strain evidence="3">cv. G19833</strain>
    </source>
</reference>
<accession>V7AR50</accession>
<keyword evidence="3" id="KW-1185">Reference proteome</keyword>
<dbReference type="Proteomes" id="UP000000226">
    <property type="component" value="Chromosome 10"/>
</dbReference>
<name>V7AR50_PHAVU</name>
<dbReference type="InterPro" id="IPR008906">
    <property type="entry name" value="HATC_C_dom"/>
</dbReference>
<feature type="domain" description="HAT C-terminal dimerisation" evidence="1">
    <location>
        <begin position="106"/>
        <end position="151"/>
    </location>
</feature>
<dbReference type="InterPro" id="IPR012337">
    <property type="entry name" value="RNaseH-like_sf"/>
</dbReference>
<dbReference type="OrthoDB" id="1934703at2759"/>
<evidence type="ECO:0000313" key="3">
    <source>
        <dbReference type="Proteomes" id="UP000000226"/>
    </source>
</evidence>
<protein>
    <recommendedName>
        <fullName evidence="1">HAT C-terminal dimerisation domain-containing protein</fullName>
    </recommendedName>
</protein>
<organism evidence="2 3">
    <name type="scientific">Phaseolus vulgaris</name>
    <name type="common">Kidney bean</name>
    <name type="synonym">French bean</name>
    <dbReference type="NCBI Taxonomy" id="3885"/>
    <lineage>
        <taxon>Eukaryota</taxon>
        <taxon>Viridiplantae</taxon>
        <taxon>Streptophyta</taxon>
        <taxon>Embryophyta</taxon>
        <taxon>Tracheophyta</taxon>
        <taxon>Spermatophyta</taxon>
        <taxon>Magnoliopsida</taxon>
        <taxon>eudicotyledons</taxon>
        <taxon>Gunneridae</taxon>
        <taxon>Pentapetalae</taxon>
        <taxon>rosids</taxon>
        <taxon>fabids</taxon>
        <taxon>Fabales</taxon>
        <taxon>Fabaceae</taxon>
        <taxon>Papilionoideae</taxon>
        <taxon>50 kb inversion clade</taxon>
        <taxon>NPAAA clade</taxon>
        <taxon>indigoferoid/millettioid clade</taxon>
        <taxon>Phaseoleae</taxon>
        <taxon>Phaseolus</taxon>
    </lineage>
</organism>
<dbReference type="EMBL" id="CM002297">
    <property type="protein sequence ID" value="ESW07098.1"/>
    <property type="molecule type" value="Genomic_DNA"/>
</dbReference>
<dbReference type="PANTHER" id="PTHR32166">
    <property type="entry name" value="OSJNBA0013A04.12 PROTEIN"/>
    <property type="match status" value="1"/>
</dbReference>
<dbReference type="SUPFAM" id="SSF53098">
    <property type="entry name" value="Ribonuclease H-like"/>
    <property type="match status" value="1"/>
</dbReference>
<proteinExistence type="predicted"/>
<dbReference type="Pfam" id="PF05699">
    <property type="entry name" value="Dimer_Tnp_hAT"/>
    <property type="match status" value="1"/>
</dbReference>
<evidence type="ECO:0000313" key="2">
    <source>
        <dbReference type="EMBL" id="ESW07098.1"/>
    </source>
</evidence>
<dbReference type="OMA" id="FEWWNTY"/>
<gene>
    <name evidence="2" type="ORF">PHAVU_010G101400g</name>
</gene>
<evidence type="ECO:0000259" key="1">
    <source>
        <dbReference type="Pfam" id="PF05699"/>
    </source>
</evidence>
<dbReference type="PANTHER" id="PTHR32166:SF122">
    <property type="entry name" value="OS09G0499600 PROTEIN"/>
    <property type="match status" value="1"/>
</dbReference>
<sequence length="240" mass="28002">MRGALFLIKVLRMVDSEIGLAKEKIQSLFNGEIIYQRWDNQLLMSLHAAGYYLNPMLHYHLNLKLIMRIRGYIDEISKIDVKIESFKSKSRCFGSEIAQRALKTKTLVQWRESYGDEHPELQRFAVRGLSLTCSSSCCERNWSASERKTMNDVVFVMANSRLMKKKDVRKTKDYNFDDLASNDEWTMEDNEANDIEPMGDLEVPIAEDDEGHDIDNINENENLVEEDDDYPLINMKDFIR</sequence>
<dbReference type="GO" id="GO:0046983">
    <property type="term" value="F:protein dimerization activity"/>
    <property type="evidence" value="ECO:0007669"/>
    <property type="project" value="InterPro"/>
</dbReference>
<dbReference type="AlphaFoldDB" id="V7AR50"/>
<dbReference type="eggNOG" id="ENOG502QUNQ">
    <property type="taxonomic scope" value="Eukaryota"/>
</dbReference>
<dbReference type="STRING" id="3885.V7AR50"/>